<dbReference type="AlphaFoldDB" id="A0A9D5C544"/>
<evidence type="ECO:0000259" key="5">
    <source>
        <dbReference type="PROSITE" id="PS50011"/>
    </source>
</evidence>
<dbReference type="GO" id="GO:0005524">
    <property type="term" value="F:ATP binding"/>
    <property type="evidence" value="ECO:0007669"/>
    <property type="project" value="InterPro"/>
</dbReference>
<reference evidence="6" key="2">
    <citation type="journal article" date="2022" name="Hortic Res">
        <title>The genome of Dioscorea zingiberensis sheds light on the biosynthesis, origin and evolution of the medicinally important diosgenin saponins.</title>
        <authorList>
            <person name="Li Y."/>
            <person name="Tan C."/>
            <person name="Li Z."/>
            <person name="Guo J."/>
            <person name="Li S."/>
            <person name="Chen X."/>
            <person name="Wang C."/>
            <person name="Dai X."/>
            <person name="Yang H."/>
            <person name="Song W."/>
            <person name="Hou L."/>
            <person name="Xu J."/>
            <person name="Tong Z."/>
            <person name="Xu A."/>
            <person name="Yuan X."/>
            <person name="Wang W."/>
            <person name="Yang Q."/>
            <person name="Chen L."/>
            <person name="Sun Z."/>
            <person name="Wang K."/>
            <person name="Pan B."/>
            <person name="Chen J."/>
            <person name="Bao Y."/>
            <person name="Liu F."/>
            <person name="Qi X."/>
            <person name="Gang D.R."/>
            <person name="Wen J."/>
            <person name="Li J."/>
        </authorList>
    </citation>
    <scope>NUCLEOTIDE SEQUENCE</scope>
    <source>
        <strain evidence="6">Dzin_1.0</strain>
    </source>
</reference>
<dbReference type="OrthoDB" id="4062651at2759"/>
<name>A0A9D5C544_9LILI</name>
<evidence type="ECO:0000256" key="2">
    <source>
        <dbReference type="ARBA" id="ARBA00012483"/>
    </source>
</evidence>
<comment type="catalytic activity">
    <reaction evidence="1">
        <text>S-ubiquitinyl-[E2 ubiquitin-conjugating enzyme]-L-cysteine + [acceptor protein]-L-lysine = [E2 ubiquitin-conjugating enzyme]-L-cysteine + N(6)-ubiquitinyl-[acceptor protein]-L-lysine.</text>
        <dbReference type="EC" id="2.3.2.27"/>
    </reaction>
</comment>
<feature type="domain" description="Protein kinase" evidence="5">
    <location>
        <begin position="290"/>
        <end position="549"/>
    </location>
</feature>
<dbReference type="SMART" id="SM00220">
    <property type="entry name" value="S_TKc"/>
    <property type="match status" value="1"/>
</dbReference>
<dbReference type="GO" id="GO:0004672">
    <property type="term" value="F:protein kinase activity"/>
    <property type="evidence" value="ECO:0007669"/>
    <property type="project" value="InterPro"/>
</dbReference>
<feature type="compositionally biased region" description="Basic and acidic residues" evidence="4">
    <location>
        <begin position="259"/>
        <end position="270"/>
    </location>
</feature>
<accession>A0A9D5C544</accession>
<dbReference type="Gene3D" id="1.10.510.10">
    <property type="entry name" value="Transferase(Phosphotransferase) domain 1"/>
    <property type="match status" value="1"/>
</dbReference>
<keyword evidence="7" id="KW-1185">Reference proteome</keyword>
<dbReference type="InterPro" id="IPR011009">
    <property type="entry name" value="Kinase-like_dom_sf"/>
</dbReference>
<organism evidence="6 7">
    <name type="scientific">Dioscorea zingiberensis</name>
    <dbReference type="NCBI Taxonomy" id="325984"/>
    <lineage>
        <taxon>Eukaryota</taxon>
        <taxon>Viridiplantae</taxon>
        <taxon>Streptophyta</taxon>
        <taxon>Embryophyta</taxon>
        <taxon>Tracheophyta</taxon>
        <taxon>Spermatophyta</taxon>
        <taxon>Magnoliopsida</taxon>
        <taxon>Liliopsida</taxon>
        <taxon>Dioscoreales</taxon>
        <taxon>Dioscoreaceae</taxon>
        <taxon>Dioscorea</taxon>
    </lineage>
</organism>
<dbReference type="Proteomes" id="UP001085076">
    <property type="component" value="Miscellaneous, Linkage group lg07"/>
</dbReference>
<dbReference type="Gene3D" id="3.30.200.20">
    <property type="entry name" value="Phosphorylase Kinase, domain 1"/>
    <property type="match status" value="1"/>
</dbReference>
<reference evidence="6" key="1">
    <citation type="submission" date="2021-03" db="EMBL/GenBank/DDBJ databases">
        <authorList>
            <person name="Li Z."/>
            <person name="Yang C."/>
        </authorList>
    </citation>
    <scope>NUCLEOTIDE SEQUENCE</scope>
    <source>
        <strain evidence="6">Dzin_1.0</strain>
        <tissue evidence="6">Leaf</tissue>
    </source>
</reference>
<evidence type="ECO:0000256" key="1">
    <source>
        <dbReference type="ARBA" id="ARBA00000900"/>
    </source>
</evidence>
<dbReference type="SUPFAM" id="SSF52402">
    <property type="entry name" value="Adenine nucleotide alpha hydrolases-like"/>
    <property type="match status" value="1"/>
</dbReference>
<evidence type="ECO:0000313" key="7">
    <source>
        <dbReference type="Proteomes" id="UP001085076"/>
    </source>
</evidence>
<dbReference type="InterPro" id="IPR051348">
    <property type="entry name" value="U-box_ubiquitin_ligases"/>
</dbReference>
<dbReference type="EMBL" id="JAGGNH010000007">
    <property type="protein sequence ID" value="KAJ0966666.1"/>
    <property type="molecule type" value="Genomic_DNA"/>
</dbReference>
<gene>
    <name evidence="6" type="ORF">J5N97_023583</name>
</gene>
<dbReference type="Gene3D" id="3.40.50.620">
    <property type="entry name" value="HUPs"/>
    <property type="match status" value="1"/>
</dbReference>
<dbReference type="PANTHER" id="PTHR45647:SF18">
    <property type="entry name" value="U-BOX DOMAIN-CONTAINING PROTEIN 33"/>
    <property type="match status" value="1"/>
</dbReference>
<dbReference type="SUPFAM" id="SSF56112">
    <property type="entry name" value="Protein kinase-like (PK-like)"/>
    <property type="match status" value="1"/>
</dbReference>
<dbReference type="InterPro" id="IPR008271">
    <property type="entry name" value="Ser/Thr_kinase_AS"/>
</dbReference>
<dbReference type="GO" id="GO:0061630">
    <property type="term" value="F:ubiquitin protein ligase activity"/>
    <property type="evidence" value="ECO:0007669"/>
    <property type="project" value="UniProtKB-EC"/>
</dbReference>
<keyword evidence="3" id="KW-0833">Ubl conjugation pathway</keyword>
<dbReference type="EC" id="2.3.2.27" evidence="2"/>
<dbReference type="InterPro" id="IPR014729">
    <property type="entry name" value="Rossmann-like_a/b/a_fold"/>
</dbReference>
<evidence type="ECO:0000313" key="6">
    <source>
        <dbReference type="EMBL" id="KAJ0966666.1"/>
    </source>
</evidence>
<proteinExistence type="predicted"/>
<dbReference type="PROSITE" id="PS50011">
    <property type="entry name" value="PROTEIN_KINASE_DOM"/>
    <property type="match status" value="1"/>
</dbReference>
<dbReference type="Pfam" id="PF00069">
    <property type="entry name" value="Pkinase"/>
    <property type="match status" value="1"/>
</dbReference>
<dbReference type="PROSITE" id="PS00108">
    <property type="entry name" value="PROTEIN_KINASE_ST"/>
    <property type="match status" value="1"/>
</dbReference>
<feature type="region of interest" description="Disordered" evidence="4">
    <location>
        <begin position="249"/>
        <end position="271"/>
    </location>
</feature>
<protein>
    <recommendedName>
        <fullName evidence="2">RING-type E3 ubiquitin transferase</fullName>
        <ecNumber evidence="2">2.3.2.27</ecNumber>
    </recommendedName>
</protein>
<sequence>MARDSEIQEEMIEQAVQATDTDEAIYVALGVDLKKETSNLLWVLKNFPGSKVIILHVHKPSKWIPIMGTKFMEHLVSEEHLLQHRDKEKKRMKEILNQYMHICVVNKVQVQALVVVKDDVLKGIEELVSRCQIKRLVLGSRFMSKQAVLLHCCQIWLLRNGKHISTSKPVVVKEENHGELSSSFQSDDFLQFMTPPNELVPEDEALADQGEAQNSVQEAVNSIEFLRIEVNELKRKLWKAEEKARRATEEKMQLQQHVTDYEREVEETRSPRNSITEFTMQELRNSTKNFHESQKIGEGGYGPVYKGVLRNTPVAIKLLKPNGKQSRREFENEVMSLSKVRHPNVVLFLGVCSENSALIYECLSNGNLEDRLSCKNNTPALSWQTRIRIITEQRSALIFLHSIEPQCIVHSDVKLANIFLDGNNVSKLGDFGTARFMNEDDGEYSRHTSPMGTIGFMDPSFLMTGELTPATDVYSFGIIILRMITGLGVLKIAERVEEGLRKGVLTEILDLSAGEWPALQTEQLLRLALRCCSLDRERRPTLVSHHWRILETLNAMAGNQVS</sequence>
<dbReference type="InterPro" id="IPR000719">
    <property type="entry name" value="Prot_kinase_dom"/>
</dbReference>
<evidence type="ECO:0000256" key="3">
    <source>
        <dbReference type="ARBA" id="ARBA00022786"/>
    </source>
</evidence>
<dbReference type="PANTHER" id="PTHR45647">
    <property type="entry name" value="OS02G0152300 PROTEIN"/>
    <property type="match status" value="1"/>
</dbReference>
<comment type="caution">
    <text evidence="6">The sequence shown here is derived from an EMBL/GenBank/DDBJ whole genome shotgun (WGS) entry which is preliminary data.</text>
</comment>
<evidence type="ECO:0000256" key="4">
    <source>
        <dbReference type="SAM" id="MobiDB-lite"/>
    </source>
</evidence>